<reference evidence="2" key="1">
    <citation type="submission" date="2020-05" db="EMBL/GenBank/DDBJ databases">
        <authorList>
            <person name="Chiriac C."/>
            <person name="Salcher M."/>
            <person name="Ghai R."/>
            <person name="Kavagutti S V."/>
        </authorList>
    </citation>
    <scope>NUCLEOTIDE SEQUENCE</scope>
</reference>
<evidence type="ECO:0000259" key="1">
    <source>
        <dbReference type="Pfam" id="PF07484"/>
    </source>
</evidence>
<name>A0A6J7WZY5_9CAUD</name>
<protein>
    <submittedName>
        <fullName evidence="2">Phage tail collar domain containing protein</fullName>
    </submittedName>
</protein>
<organism evidence="2">
    <name type="scientific">uncultured Caudovirales phage</name>
    <dbReference type="NCBI Taxonomy" id="2100421"/>
    <lineage>
        <taxon>Viruses</taxon>
        <taxon>Duplodnaviria</taxon>
        <taxon>Heunggongvirae</taxon>
        <taxon>Uroviricota</taxon>
        <taxon>Caudoviricetes</taxon>
        <taxon>Peduoviridae</taxon>
        <taxon>Maltschvirus</taxon>
        <taxon>Maltschvirus maltsch</taxon>
    </lineage>
</organism>
<feature type="domain" description="Phage tail collar" evidence="1">
    <location>
        <begin position="6"/>
        <end position="57"/>
    </location>
</feature>
<dbReference type="SUPFAM" id="SSF88874">
    <property type="entry name" value="Receptor-binding domain of short tail fibre protein gp12"/>
    <property type="match status" value="1"/>
</dbReference>
<evidence type="ECO:0000313" key="2">
    <source>
        <dbReference type="EMBL" id="CAB5220563.1"/>
    </source>
</evidence>
<dbReference type="Gene3D" id="3.90.1340.10">
    <property type="entry name" value="Phage tail collar domain"/>
    <property type="match status" value="1"/>
</dbReference>
<sequence length="78" mass="8661">MDEFIGAIKLVGFNYDPEGFMACDGRTLSINQYQALYALLGNNFGGEFGKTFALPKLDSPMKGLHYIICVNGVWPPRQ</sequence>
<dbReference type="InterPro" id="IPR037053">
    <property type="entry name" value="Phage_tail_collar_dom_sf"/>
</dbReference>
<dbReference type="EMBL" id="LR798288">
    <property type="protein sequence ID" value="CAB5220563.1"/>
    <property type="molecule type" value="Genomic_DNA"/>
</dbReference>
<accession>A0A6J7WZY5</accession>
<gene>
    <name evidence="2" type="ORF">UFOVP247_6</name>
</gene>
<dbReference type="InterPro" id="IPR011083">
    <property type="entry name" value="Phage_tail_collar_dom"/>
</dbReference>
<proteinExistence type="predicted"/>
<dbReference type="Pfam" id="PF07484">
    <property type="entry name" value="Collar"/>
    <property type="match status" value="1"/>
</dbReference>